<accession>A0ABR5AB34</accession>
<dbReference type="PANTHER" id="PTHR38011:SF11">
    <property type="entry name" value="2,5-DIAMINO-6-RIBOSYLAMINO-4(3H)-PYRIMIDINONE 5'-PHOSPHATE REDUCTASE"/>
    <property type="match status" value="1"/>
</dbReference>
<dbReference type="Proteomes" id="UP000031967">
    <property type="component" value="Unassembled WGS sequence"/>
</dbReference>
<name>A0ABR5AB34_9BACL</name>
<comment type="caution">
    <text evidence="2">The sequence shown here is derived from an EMBL/GenBank/DDBJ whole genome shotgun (WGS) entry which is preliminary data.</text>
</comment>
<evidence type="ECO:0000313" key="2">
    <source>
        <dbReference type="EMBL" id="KIL38251.1"/>
    </source>
</evidence>
<organism evidence="2 3">
    <name type="scientific">Gordoniibacillus kamchatkensis</name>
    <dbReference type="NCBI Taxonomy" id="1590651"/>
    <lineage>
        <taxon>Bacteria</taxon>
        <taxon>Bacillati</taxon>
        <taxon>Bacillota</taxon>
        <taxon>Bacilli</taxon>
        <taxon>Bacillales</taxon>
        <taxon>Paenibacillaceae</taxon>
        <taxon>Gordoniibacillus</taxon>
    </lineage>
</organism>
<sequence length="201" mass="22624">MRKLIVVNIMSLDGYYEGPGKNVMVMPMDGAFDAYNLERMQDADTVLLGGHSYRMFSSFWPAMATHPDASPTNREFSQLYNLVEKVAVSNGLTLEESAPWRDTTTIIGGNHVYDEIAALKRTPGKDIVMYGSRILWNDLLAHGLIDELHFMVGNVVLGGGTPIFIEPIAYNDPKIKLRHIDTRKFEGSENVIMQYNVEYMS</sequence>
<proteinExistence type="predicted"/>
<gene>
    <name evidence="2" type="ORF">SD70_27645</name>
</gene>
<feature type="domain" description="Bacterial bifunctional deaminase-reductase C-terminal" evidence="1">
    <location>
        <begin position="2"/>
        <end position="182"/>
    </location>
</feature>
<dbReference type="EMBL" id="JXAK01000069">
    <property type="protein sequence ID" value="KIL38251.1"/>
    <property type="molecule type" value="Genomic_DNA"/>
</dbReference>
<evidence type="ECO:0000259" key="1">
    <source>
        <dbReference type="Pfam" id="PF01872"/>
    </source>
</evidence>
<dbReference type="SUPFAM" id="SSF53597">
    <property type="entry name" value="Dihydrofolate reductase-like"/>
    <property type="match status" value="1"/>
</dbReference>
<evidence type="ECO:0000313" key="3">
    <source>
        <dbReference type="Proteomes" id="UP000031967"/>
    </source>
</evidence>
<dbReference type="Gene3D" id="3.40.430.10">
    <property type="entry name" value="Dihydrofolate Reductase, subunit A"/>
    <property type="match status" value="1"/>
</dbReference>
<keyword evidence="3" id="KW-1185">Reference proteome</keyword>
<protein>
    <recommendedName>
        <fullName evidence="1">Bacterial bifunctional deaminase-reductase C-terminal domain-containing protein</fullName>
    </recommendedName>
</protein>
<dbReference type="InterPro" id="IPR050765">
    <property type="entry name" value="Riboflavin_Biosynth_HTPR"/>
</dbReference>
<dbReference type="InterPro" id="IPR024072">
    <property type="entry name" value="DHFR-like_dom_sf"/>
</dbReference>
<reference evidence="2 3" key="1">
    <citation type="submission" date="2014-12" db="EMBL/GenBank/DDBJ databases">
        <title>Draft genome sequence of Paenibacillus kamchatkensis strain B-2647.</title>
        <authorList>
            <person name="Karlyshev A.V."/>
            <person name="Kudryashova E.B."/>
        </authorList>
    </citation>
    <scope>NUCLEOTIDE SEQUENCE [LARGE SCALE GENOMIC DNA]</scope>
    <source>
        <strain evidence="2 3">VKM B-2647</strain>
    </source>
</reference>
<dbReference type="Pfam" id="PF01872">
    <property type="entry name" value="RibD_C"/>
    <property type="match status" value="1"/>
</dbReference>
<dbReference type="RefSeq" id="WP_041051595.1">
    <property type="nucleotide sequence ID" value="NZ_JXAK01000069.1"/>
</dbReference>
<dbReference type="PANTHER" id="PTHR38011">
    <property type="entry name" value="DIHYDROFOLATE REDUCTASE FAMILY PROTEIN (AFU_ORTHOLOGUE AFUA_8G06820)"/>
    <property type="match status" value="1"/>
</dbReference>
<dbReference type="InterPro" id="IPR002734">
    <property type="entry name" value="RibDG_C"/>
</dbReference>